<name>A0A8J7U471_9BACT</name>
<evidence type="ECO:0000313" key="1">
    <source>
        <dbReference type="EMBL" id="MBO1320342.1"/>
    </source>
</evidence>
<dbReference type="EMBL" id="JAFREP010000016">
    <property type="protein sequence ID" value="MBO1320342.1"/>
    <property type="molecule type" value="Genomic_DNA"/>
</dbReference>
<reference evidence="1" key="1">
    <citation type="submission" date="2021-03" db="EMBL/GenBank/DDBJ databases">
        <authorList>
            <person name="Wang G."/>
        </authorList>
    </citation>
    <scope>NUCLEOTIDE SEQUENCE</scope>
    <source>
        <strain evidence="1">KCTC 12899</strain>
    </source>
</reference>
<protein>
    <submittedName>
        <fullName evidence="1">Uncharacterized protein</fullName>
    </submittedName>
</protein>
<keyword evidence="2" id="KW-1185">Reference proteome</keyword>
<dbReference type="RefSeq" id="WP_207860296.1">
    <property type="nucleotide sequence ID" value="NZ_JAFREP010000016.1"/>
</dbReference>
<accession>A0A8J7U471</accession>
<proteinExistence type="predicted"/>
<dbReference type="AlphaFoldDB" id="A0A8J7U471"/>
<organism evidence="1 2">
    <name type="scientific">Acanthopleuribacter pedis</name>
    <dbReference type="NCBI Taxonomy" id="442870"/>
    <lineage>
        <taxon>Bacteria</taxon>
        <taxon>Pseudomonadati</taxon>
        <taxon>Acidobacteriota</taxon>
        <taxon>Holophagae</taxon>
        <taxon>Acanthopleuribacterales</taxon>
        <taxon>Acanthopleuribacteraceae</taxon>
        <taxon>Acanthopleuribacter</taxon>
    </lineage>
</organism>
<comment type="caution">
    <text evidence="1">The sequence shown here is derived from an EMBL/GenBank/DDBJ whole genome shotgun (WGS) entry which is preliminary data.</text>
</comment>
<sequence length="210" mass="22621">MYQNHAILSGRLEDLSALKRSQGGQTYRTLTLTQSLGADASRRLQIPLLLPPNHGALAPPAAAPVTLLGRINPRGFQAEALYLTAQNQNDLHFGAVTGRVVGLNPLSQNPDKPPSMGVALQTAPRGLPLSLSLHGELAAYCRRVVATGDHLLIQGCFDAGLQFQPHQVGKLWLPQKCRARFQRTYRTTAACGPAPLKRPFPKIPRTAAAS</sequence>
<gene>
    <name evidence="1" type="ORF">J3U88_17840</name>
</gene>
<evidence type="ECO:0000313" key="2">
    <source>
        <dbReference type="Proteomes" id="UP000664417"/>
    </source>
</evidence>
<dbReference type="Proteomes" id="UP000664417">
    <property type="component" value="Unassembled WGS sequence"/>
</dbReference>